<evidence type="ECO:0000256" key="2">
    <source>
        <dbReference type="ARBA" id="ARBA00022980"/>
    </source>
</evidence>
<dbReference type="GO" id="GO:0006412">
    <property type="term" value="P:translation"/>
    <property type="evidence" value="ECO:0007669"/>
    <property type="project" value="UniProtKB-UniRule"/>
</dbReference>
<dbReference type="GO" id="GO:0022625">
    <property type="term" value="C:cytosolic large ribosomal subunit"/>
    <property type="evidence" value="ECO:0007669"/>
    <property type="project" value="TreeGrafter"/>
</dbReference>
<comment type="subunit">
    <text evidence="4">Part of the 50S ribosomal subunit.</text>
</comment>
<keyword evidence="3 4" id="KW-0687">Ribonucleoprotein</keyword>
<dbReference type="PANTHER" id="PTHR11545">
    <property type="entry name" value="RIBOSOMAL PROTEIN L13"/>
    <property type="match status" value="1"/>
</dbReference>
<name>A0A948RT52_UNCEI</name>
<dbReference type="EMBL" id="JAHJDP010000032">
    <property type="protein sequence ID" value="MBU2690530.1"/>
    <property type="molecule type" value="Genomic_DNA"/>
</dbReference>
<accession>A0A948RT52</accession>
<dbReference type="Gene3D" id="3.90.1180.10">
    <property type="entry name" value="Ribosomal protein L13"/>
    <property type="match status" value="1"/>
</dbReference>
<sequence length="159" mass="17900">MKTHATKAGEIQRKWYLVDAEGEVLGRMASEVAGILRGKWKRNYVPYLDVGDHVIIINAAKVKITGNKLEQESHFRHSGYPGGEKFTPWSKDMENRPEELVRRTVWGMLSHNALGRAMVRKLKVYPGAEHPHQAQNPIPLKPGAHGHFLEAVGETTEES</sequence>
<dbReference type="GO" id="GO:0003729">
    <property type="term" value="F:mRNA binding"/>
    <property type="evidence" value="ECO:0007669"/>
    <property type="project" value="TreeGrafter"/>
</dbReference>
<evidence type="ECO:0000313" key="5">
    <source>
        <dbReference type="EMBL" id="MBU2690530.1"/>
    </source>
</evidence>
<protein>
    <recommendedName>
        <fullName evidence="4">Large ribosomal subunit protein uL13</fullName>
    </recommendedName>
</protein>
<dbReference type="GO" id="GO:0003735">
    <property type="term" value="F:structural constituent of ribosome"/>
    <property type="evidence" value="ECO:0007669"/>
    <property type="project" value="InterPro"/>
</dbReference>
<dbReference type="SUPFAM" id="SSF52161">
    <property type="entry name" value="Ribosomal protein L13"/>
    <property type="match status" value="1"/>
</dbReference>
<dbReference type="InterPro" id="IPR005823">
    <property type="entry name" value="Ribosomal_uL13_bac-type"/>
</dbReference>
<reference evidence="5" key="1">
    <citation type="submission" date="2021-05" db="EMBL/GenBank/DDBJ databases">
        <title>Energy efficiency and biological interactions define the core microbiome of deep oligotrophic groundwater.</title>
        <authorList>
            <person name="Mehrshad M."/>
            <person name="Lopez-Fernandez M."/>
            <person name="Bell E."/>
            <person name="Bernier-Latmani R."/>
            <person name="Bertilsson S."/>
            <person name="Dopson M."/>
        </authorList>
    </citation>
    <scope>NUCLEOTIDE SEQUENCE</scope>
    <source>
        <strain evidence="5">Modern_marine.mb.64</strain>
    </source>
</reference>
<comment type="caution">
    <text evidence="5">The sequence shown here is derived from an EMBL/GenBank/DDBJ whole genome shotgun (WGS) entry which is preliminary data.</text>
</comment>
<dbReference type="GO" id="GO:0017148">
    <property type="term" value="P:negative regulation of translation"/>
    <property type="evidence" value="ECO:0007669"/>
    <property type="project" value="TreeGrafter"/>
</dbReference>
<evidence type="ECO:0000313" key="6">
    <source>
        <dbReference type="Proteomes" id="UP000777784"/>
    </source>
</evidence>
<proteinExistence type="inferred from homology"/>
<dbReference type="Proteomes" id="UP000777784">
    <property type="component" value="Unassembled WGS sequence"/>
</dbReference>
<dbReference type="CDD" id="cd00392">
    <property type="entry name" value="Ribosomal_L13"/>
    <property type="match status" value="1"/>
</dbReference>
<gene>
    <name evidence="4 5" type="primary">rplM</name>
    <name evidence="5" type="ORF">KJ970_06340</name>
</gene>
<dbReference type="PIRSF" id="PIRSF002181">
    <property type="entry name" value="Ribosomal_L13"/>
    <property type="match status" value="1"/>
</dbReference>
<comment type="function">
    <text evidence="4">This protein is one of the early assembly proteins of the 50S ribosomal subunit, although it is not seen to bind rRNA by itself. It is important during the early stages of 50S assembly.</text>
</comment>
<evidence type="ECO:0000256" key="1">
    <source>
        <dbReference type="ARBA" id="ARBA00006227"/>
    </source>
</evidence>
<dbReference type="InterPro" id="IPR005822">
    <property type="entry name" value="Ribosomal_uL13"/>
</dbReference>
<keyword evidence="2 4" id="KW-0689">Ribosomal protein</keyword>
<dbReference type="Pfam" id="PF00572">
    <property type="entry name" value="Ribosomal_L13"/>
    <property type="match status" value="1"/>
</dbReference>
<evidence type="ECO:0000256" key="4">
    <source>
        <dbReference type="HAMAP-Rule" id="MF_01366"/>
    </source>
</evidence>
<organism evidence="5 6">
    <name type="scientific">Eiseniibacteriota bacterium</name>
    <dbReference type="NCBI Taxonomy" id="2212470"/>
    <lineage>
        <taxon>Bacteria</taxon>
        <taxon>Candidatus Eiseniibacteriota</taxon>
    </lineage>
</organism>
<dbReference type="NCBIfam" id="TIGR01066">
    <property type="entry name" value="rplM_bact"/>
    <property type="match status" value="1"/>
</dbReference>
<dbReference type="HAMAP" id="MF_01366">
    <property type="entry name" value="Ribosomal_uL13"/>
    <property type="match status" value="1"/>
</dbReference>
<dbReference type="PANTHER" id="PTHR11545:SF2">
    <property type="entry name" value="LARGE RIBOSOMAL SUBUNIT PROTEIN UL13M"/>
    <property type="match status" value="1"/>
</dbReference>
<comment type="similarity">
    <text evidence="1 4">Belongs to the universal ribosomal protein uL13 family.</text>
</comment>
<evidence type="ECO:0000256" key="3">
    <source>
        <dbReference type="ARBA" id="ARBA00023274"/>
    </source>
</evidence>
<dbReference type="AlphaFoldDB" id="A0A948RT52"/>
<dbReference type="InterPro" id="IPR036899">
    <property type="entry name" value="Ribosomal_uL13_sf"/>
</dbReference>